<name>A0AAD9NFA8_9ANNE</name>
<dbReference type="AlphaFoldDB" id="A0AAD9NFA8"/>
<proteinExistence type="predicted"/>
<evidence type="ECO:0000256" key="1">
    <source>
        <dbReference type="SAM" id="MobiDB-lite"/>
    </source>
</evidence>
<evidence type="ECO:0000313" key="3">
    <source>
        <dbReference type="Proteomes" id="UP001208570"/>
    </source>
</evidence>
<feature type="region of interest" description="Disordered" evidence="1">
    <location>
        <begin position="265"/>
        <end position="325"/>
    </location>
</feature>
<evidence type="ECO:0000313" key="2">
    <source>
        <dbReference type="EMBL" id="KAK2165084.1"/>
    </source>
</evidence>
<organism evidence="2 3">
    <name type="scientific">Paralvinella palmiformis</name>
    <dbReference type="NCBI Taxonomy" id="53620"/>
    <lineage>
        <taxon>Eukaryota</taxon>
        <taxon>Metazoa</taxon>
        <taxon>Spiralia</taxon>
        <taxon>Lophotrochozoa</taxon>
        <taxon>Annelida</taxon>
        <taxon>Polychaeta</taxon>
        <taxon>Sedentaria</taxon>
        <taxon>Canalipalpata</taxon>
        <taxon>Terebellida</taxon>
        <taxon>Terebelliformia</taxon>
        <taxon>Alvinellidae</taxon>
        <taxon>Paralvinella</taxon>
    </lineage>
</organism>
<reference evidence="2" key="1">
    <citation type="journal article" date="2023" name="Mol. Biol. Evol.">
        <title>Third-Generation Sequencing Reveals the Adaptive Role of the Epigenome in Three Deep-Sea Polychaetes.</title>
        <authorList>
            <person name="Perez M."/>
            <person name="Aroh O."/>
            <person name="Sun Y."/>
            <person name="Lan Y."/>
            <person name="Juniper S.K."/>
            <person name="Young C.R."/>
            <person name="Angers B."/>
            <person name="Qian P.Y."/>
        </authorList>
    </citation>
    <scope>NUCLEOTIDE SEQUENCE</scope>
    <source>
        <strain evidence="2">P08H-3</strain>
    </source>
</reference>
<feature type="compositionally biased region" description="Basic residues" evidence="1">
    <location>
        <begin position="1"/>
        <end position="10"/>
    </location>
</feature>
<feature type="compositionally biased region" description="Polar residues" evidence="1">
    <location>
        <begin position="17"/>
        <end position="31"/>
    </location>
</feature>
<dbReference type="EMBL" id="JAODUP010000055">
    <property type="protein sequence ID" value="KAK2165084.1"/>
    <property type="molecule type" value="Genomic_DNA"/>
</dbReference>
<accession>A0AAD9NFA8</accession>
<feature type="region of interest" description="Disordered" evidence="1">
    <location>
        <begin position="94"/>
        <end position="119"/>
    </location>
</feature>
<dbReference type="Proteomes" id="UP001208570">
    <property type="component" value="Unassembled WGS sequence"/>
</dbReference>
<gene>
    <name evidence="2" type="ORF">LSH36_55g07013</name>
</gene>
<feature type="region of interest" description="Disordered" evidence="1">
    <location>
        <begin position="729"/>
        <end position="762"/>
    </location>
</feature>
<sequence length="803" mass="88735">MFRAFKKKSKPSPTPTFGSASKSKSLFSLTRSADKRRSVSSVALDQENPVQTLSLHYQLGNDLSLDTDTTHNDNNNRRGFSSFLIDDIAVSGNPVKQNDLPLDRSRSVDDLDQAGRTKDDRAKCSYLPKEENSASVFLEQIRDETHGQCNVTKFSTFKLSEAGGPDSAPENNSRNLSEETVSIGKNIPVPEDFADPDTDVDCLSRLPSEFDAVSVRSSQYEASVIMPPLGFIDMLHQFSVQKSGISEDDKNNVDLDNIRIMSSVGKCSEKSDTENDKAEHPSAPHASLPSQEECPRNSPENSYTPVHKSCAHPVLPPKPNFTNSNKYKPGYKSYGVHLEMSDCEVNCDNTKASHMENLEPPTIGRENLKLETSQSETVIKDISMAHDASVLNSKPTPPPRRNKVCTNGKLVLDEDITTSGEAIELTSEETPLTYVNKISDYNKEDDVINATHEQCSSKGSLNNSVTAMGKNHKLMQGPMVSSLREHLKRSPIRATACFGQHSPDIRADQLPSGEFNGDASIEITGKTHAVQPYQNCPAIKEKNQRELNGEGSCCDASFVDNTDATGTDPVRTSSHLSEEQDADVCSMSTINESQHVYLSDSFLDDTTLSSHEAEPADNCDLDGGKIVMANIDQRHKTHVSSDIRARLDYTMSDSIGVQISDSFLNDTVTQMLNLNNSAVSTQMNDAVIIEGDYIPPNLTLTPKQKLLKENPSDQPWEVSMAMSWALTKPNMPKQSAEPDLDTGSKDDGSIDSESIMTEEDEEHQQISDIYRWELKPFSLWDTEDICQWLESKDLEIFKSVIRG</sequence>
<protein>
    <submittedName>
        <fullName evidence="2">Uncharacterized protein</fullName>
    </submittedName>
</protein>
<feature type="region of interest" description="Disordered" evidence="1">
    <location>
        <begin position="1"/>
        <end position="44"/>
    </location>
</feature>
<feature type="compositionally biased region" description="Basic and acidic residues" evidence="1">
    <location>
        <begin position="267"/>
        <end position="282"/>
    </location>
</feature>
<feature type="compositionally biased region" description="Basic and acidic residues" evidence="1">
    <location>
        <begin position="101"/>
        <end position="119"/>
    </location>
</feature>
<keyword evidence="3" id="KW-1185">Reference proteome</keyword>
<comment type="caution">
    <text evidence="2">The sequence shown here is derived from an EMBL/GenBank/DDBJ whole genome shotgun (WGS) entry which is preliminary data.</text>
</comment>